<dbReference type="AlphaFoldDB" id="A0A1Y6KY01"/>
<dbReference type="GO" id="GO:0031132">
    <property type="term" value="F:serine 3-dehydrogenase activity"/>
    <property type="evidence" value="ECO:0007669"/>
    <property type="project" value="UniProtKB-EC"/>
</dbReference>
<dbReference type="EMBL" id="FYAH01000002">
    <property type="protein sequence ID" value="SMY16035.1"/>
    <property type="molecule type" value="Genomic_DNA"/>
</dbReference>
<evidence type="ECO:0000313" key="4">
    <source>
        <dbReference type="Proteomes" id="UP000196485"/>
    </source>
</evidence>
<name>A0A1Y6KY01_9GAMM</name>
<organism evidence="3 4">
    <name type="scientific">Photobacterium aquimaris</name>
    <dbReference type="NCBI Taxonomy" id="512643"/>
    <lineage>
        <taxon>Bacteria</taxon>
        <taxon>Pseudomonadati</taxon>
        <taxon>Pseudomonadota</taxon>
        <taxon>Gammaproteobacteria</taxon>
        <taxon>Vibrionales</taxon>
        <taxon>Vibrionaceae</taxon>
        <taxon>Photobacterium</taxon>
    </lineage>
</organism>
<keyword evidence="4" id="KW-1185">Reference proteome</keyword>
<sequence>MKTVLITGASSGIGQQLALDYANEGWQVYACGQNQQRLQQLVIDVVPTAAGNITPLIFDVTDADQTQQVLSQLEVLPELIILNAGTCEYIDDGVIDSGLFKRVFEVNFFGILHCLEAMQDRFTAATHLVIISSSAAYTALPRAEAYGASKAAVSYLSNGLAVDLKTKVKAVTLVSPGFVATPLTNKNDFPMPMIVSCEYASDKIRRGIIAQKSEIHFPQKFTLLLKAIALLPVAAQQAIIYRMTRKAS</sequence>
<dbReference type="PANTHER" id="PTHR44196:SF1">
    <property type="entry name" value="DEHYDROGENASE_REDUCTASE SDR FAMILY MEMBER 7B"/>
    <property type="match status" value="1"/>
</dbReference>
<dbReference type="PROSITE" id="PS00061">
    <property type="entry name" value="ADH_SHORT"/>
    <property type="match status" value="1"/>
</dbReference>
<dbReference type="InterPro" id="IPR036291">
    <property type="entry name" value="NAD(P)-bd_dom_sf"/>
</dbReference>
<evidence type="ECO:0000256" key="1">
    <source>
        <dbReference type="ARBA" id="ARBA00006484"/>
    </source>
</evidence>
<dbReference type="PRINTS" id="PR00081">
    <property type="entry name" value="GDHRDH"/>
</dbReference>
<dbReference type="Gene3D" id="3.40.50.720">
    <property type="entry name" value="NAD(P)-binding Rossmann-like Domain"/>
    <property type="match status" value="1"/>
</dbReference>
<dbReference type="InterPro" id="IPR002347">
    <property type="entry name" value="SDR_fam"/>
</dbReference>
<dbReference type="Proteomes" id="UP000196485">
    <property type="component" value="Unassembled WGS sequence"/>
</dbReference>
<keyword evidence="2 3" id="KW-0560">Oxidoreductase</keyword>
<dbReference type="RefSeq" id="WP_087820174.1">
    <property type="nucleotide sequence ID" value="NZ_FYAH01000002.1"/>
</dbReference>
<proteinExistence type="inferred from homology"/>
<dbReference type="EC" id="1.1.1.276" evidence="3"/>
<dbReference type="Pfam" id="PF00106">
    <property type="entry name" value="adh_short"/>
    <property type="match status" value="1"/>
</dbReference>
<gene>
    <name evidence="3" type="primary">sdh</name>
    <name evidence="3" type="ORF">PAQU9191_01266</name>
</gene>
<accession>A0A1Y6KY01</accession>
<evidence type="ECO:0000313" key="3">
    <source>
        <dbReference type="EMBL" id="SMY16035.1"/>
    </source>
</evidence>
<dbReference type="PANTHER" id="PTHR44196">
    <property type="entry name" value="DEHYDROGENASE/REDUCTASE SDR FAMILY MEMBER 7B"/>
    <property type="match status" value="1"/>
</dbReference>
<dbReference type="GO" id="GO:0016020">
    <property type="term" value="C:membrane"/>
    <property type="evidence" value="ECO:0007669"/>
    <property type="project" value="TreeGrafter"/>
</dbReference>
<reference evidence="4" key="1">
    <citation type="submission" date="2017-06" db="EMBL/GenBank/DDBJ databases">
        <authorList>
            <person name="Rodrigo-Torres L."/>
            <person name="Arahal R. D."/>
            <person name="Lucena T."/>
        </authorList>
    </citation>
    <scope>NUCLEOTIDE SEQUENCE [LARGE SCALE GENOMIC DNA]</scope>
    <source>
        <strain evidence="4">type strain: CECT 9192</strain>
    </source>
</reference>
<dbReference type="InterPro" id="IPR020904">
    <property type="entry name" value="Sc_DH/Rdtase_CS"/>
</dbReference>
<protein>
    <submittedName>
        <fullName evidence="3">Serine 3-dehydrogenase</fullName>
        <ecNumber evidence="3">1.1.1.276</ecNumber>
    </submittedName>
</protein>
<dbReference type="SUPFAM" id="SSF51735">
    <property type="entry name" value="NAD(P)-binding Rossmann-fold domains"/>
    <property type="match status" value="1"/>
</dbReference>
<evidence type="ECO:0000256" key="2">
    <source>
        <dbReference type="ARBA" id="ARBA00023002"/>
    </source>
</evidence>
<comment type="similarity">
    <text evidence="1">Belongs to the short-chain dehydrogenases/reductases (SDR) family.</text>
</comment>